<sequence>MDTLFFGASKLAGAFLFPLPASLLLLIFFGLRLPKFKQKIWILLPTAFLWMCSTDSFSQWMISSLEENYPPVKWENLPNSDAILVLGGAVDNLALHNDRVQLTSAAERMTDAVFLFQKKKAPRIVFTGGSGNLFFQTRKESESASLFFRSLGVPNHSIVLEAESRNTKENAEMTAELFRKNGWKSAILITSAFHMERSILVFGKTGLNIRPWPTDYRSRVKVLTIDDFVPSSHSLENTSIAWKERIGLFVYKVRESISTFLPLRFRYPWSKNWTSAYI</sequence>
<comment type="caution">
    <text evidence="3">The sequence shown here is derived from an EMBL/GenBank/DDBJ whole genome shotgun (WGS) entry which is preliminary data.</text>
</comment>
<dbReference type="EMBL" id="RQEP01000010">
    <property type="protein sequence ID" value="TGK04969.1"/>
    <property type="molecule type" value="Genomic_DNA"/>
</dbReference>
<feature type="transmembrane region" description="Helical" evidence="1">
    <location>
        <begin position="12"/>
        <end position="33"/>
    </location>
</feature>
<evidence type="ECO:0000259" key="2">
    <source>
        <dbReference type="Pfam" id="PF02698"/>
    </source>
</evidence>
<dbReference type="PANTHER" id="PTHR30336">
    <property type="entry name" value="INNER MEMBRANE PROTEIN, PROBABLE PERMEASE"/>
    <property type="match status" value="1"/>
</dbReference>
<dbReference type="GO" id="GO:0005886">
    <property type="term" value="C:plasma membrane"/>
    <property type="evidence" value="ECO:0007669"/>
    <property type="project" value="TreeGrafter"/>
</dbReference>
<dbReference type="CDD" id="cd06259">
    <property type="entry name" value="YdcF-like"/>
    <property type="match status" value="1"/>
</dbReference>
<keyword evidence="1" id="KW-0472">Membrane</keyword>
<keyword evidence="1" id="KW-1133">Transmembrane helix</keyword>
<dbReference type="Proteomes" id="UP000297453">
    <property type="component" value="Unassembled WGS sequence"/>
</dbReference>
<evidence type="ECO:0000256" key="1">
    <source>
        <dbReference type="SAM" id="Phobius"/>
    </source>
</evidence>
<organism evidence="3 4">
    <name type="scientific">Leptospira semungkisensis</name>
    <dbReference type="NCBI Taxonomy" id="2484985"/>
    <lineage>
        <taxon>Bacteria</taxon>
        <taxon>Pseudomonadati</taxon>
        <taxon>Spirochaetota</taxon>
        <taxon>Spirochaetia</taxon>
        <taxon>Leptospirales</taxon>
        <taxon>Leptospiraceae</taxon>
        <taxon>Leptospira</taxon>
    </lineage>
</organism>
<dbReference type="InterPro" id="IPR051599">
    <property type="entry name" value="Cell_Envelope_Assoc"/>
</dbReference>
<dbReference type="GO" id="GO:0000270">
    <property type="term" value="P:peptidoglycan metabolic process"/>
    <property type="evidence" value="ECO:0007669"/>
    <property type="project" value="TreeGrafter"/>
</dbReference>
<dbReference type="AlphaFoldDB" id="A0A4V6QKK6"/>
<reference evidence="3" key="1">
    <citation type="journal article" date="2019" name="PLoS Negl. Trop. Dis.">
        <title>Revisiting the worldwide diversity of Leptospira species in the environment.</title>
        <authorList>
            <person name="Vincent A.T."/>
            <person name="Schiettekatte O."/>
            <person name="Bourhy P."/>
            <person name="Veyrier F.J."/>
            <person name="Picardeau M."/>
        </authorList>
    </citation>
    <scope>NUCLEOTIDE SEQUENCE [LARGE SCALE GENOMIC DNA]</scope>
    <source>
        <strain evidence="3">SSS9</strain>
    </source>
</reference>
<dbReference type="Pfam" id="PF02698">
    <property type="entry name" value="DUF218"/>
    <property type="match status" value="1"/>
</dbReference>
<evidence type="ECO:0000313" key="4">
    <source>
        <dbReference type="Proteomes" id="UP000297453"/>
    </source>
</evidence>
<dbReference type="InterPro" id="IPR003848">
    <property type="entry name" value="DUF218"/>
</dbReference>
<feature type="transmembrane region" description="Helical" evidence="1">
    <location>
        <begin position="40"/>
        <end position="62"/>
    </location>
</feature>
<dbReference type="OrthoDB" id="9782395at2"/>
<feature type="domain" description="DUF218" evidence="2">
    <location>
        <begin position="81"/>
        <end position="247"/>
    </location>
</feature>
<gene>
    <name evidence="3" type="ORF">EHO59_08975</name>
</gene>
<dbReference type="Gene3D" id="3.40.50.620">
    <property type="entry name" value="HUPs"/>
    <property type="match status" value="1"/>
</dbReference>
<keyword evidence="4" id="KW-1185">Reference proteome</keyword>
<protein>
    <submittedName>
        <fullName evidence="3">YdcF family protein</fullName>
    </submittedName>
</protein>
<dbReference type="RefSeq" id="WP_135587075.1">
    <property type="nucleotide sequence ID" value="NZ_RQEP01000010.1"/>
</dbReference>
<accession>A0A4V6QKK6</accession>
<dbReference type="GO" id="GO:0043164">
    <property type="term" value="P:Gram-negative-bacterium-type cell wall biogenesis"/>
    <property type="evidence" value="ECO:0007669"/>
    <property type="project" value="TreeGrafter"/>
</dbReference>
<proteinExistence type="predicted"/>
<dbReference type="InterPro" id="IPR014729">
    <property type="entry name" value="Rossmann-like_a/b/a_fold"/>
</dbReference>
<dbReference type="PANTHER" id="PTHR30336:SF4">
    <property type="entry name" value="ENVELOPE BIOGENESIS FACTOR ELYC"/>
    <property type="match status" value="1"/>
</dbReference>
<evidence type="ECO:0000313" key="3">
    <source>
        <dbReference type="EMBL" id="TGK04969.1"/>
    </source>
</evidence>
<keyword evidence="1" id="KW-0812">Transmembrane</keyword>
<name>A0A4V6QKK6_9LEPT</name>